<dbReference type="RefSeq" id="WP_071059722.1">
    <property type="nucleotide sequence ID" value="NZ_MAXA01000014.1"/>
</dbReference>
<keyword evidence="2" id="KW-1185">Reference proteome</keyword>
<dbReference type="EMBL" id="MAXA01000014">
    <property type="protein sequence ID" value="OHV45032.1"/>
    <property type="molecule type" value="Genomic_DNA"/>
</dbReference>
<dbReference type="AlphaFoldDB" id="A0A1S1RIH0"/>
<protein>
    <recommendedName>
        <fullName evidence="3">Cell division protein SepF</fullName>
    </recommendedName>
</protein>
<proteinExistence type="predicted"/>
<evidence type="ECO:0000313" key="2">
    <source>
        <dbReference type="Proteomes" id="UP000179769"/>
    </source>
</evidence>
<evidence type="ECO:0008006" key="3">
    <source>
        <dbReference type="Google" id="ProtNLM"/>
    </source>
</evidence>
<dbReference type="OrthoDB" id="3217143at2"/>
<gene>
    <name evidence="1" type="ORF">BBK14_09710</name>
</gene>
<dbReference type="InterPro" id="IPR038594">
    <property type="entry name" value="SepF-like_sf"/>
</dbReference>
<reference evidence="2" key="1">
    <citation type="submission" date="2016-07" db="EMBL/GenBank/DDBJ databases">
        <title>Frankia sp. NRRL B-16219 Genome sequencing.</title>
        <authorList>
            <person name="Ghodhbane-Gtari F."/>
            <person name="Swanson E."/>
            <person name="Gueddou A."/>
            <person name="Louati M."/>
            <person name="Nouioui I."/>
            <person name="Hezbri K."/>
            <person name="Abebe-Akele F."/>
            <person name="Simpson S."/>
            <person name="Morris K."/>
            <person name="Thomas K."/>
            <person name="Gtari M."/>
            <person name="Tisa L.S."/>
        </authorList>
    </citation>
    <scope>NUCLEOTIDE SEQUENCE [LARGE SCALE GENOMIC DNA]</scope>
    <source>
        <strain evidence="2">NRRL B-16219</strain>
    </source>
</reference>
<organism evidence="1 2">
    <name type="scientific">Parafrankia soli</name>
    <dbReference type="NCBI Taxonomy" id="2599596"/>
    <lineage>
        <taxon>Bacteria</taxon>
        <taxon>Bacillati</taxon>
        <taxon>Actinomycetota</taxon>
        <taxon>Actinomycetes</taxon>
        <taxon>Frankiales</taxon>
        <taxon>Frankiaceae</taxon>
        <taxon>Parafrankia</taxon>
    </lineage>
</organism>
<dbReference type="Gene3D" id="3.30.110.150">
    <property type="entry name" value="SepF-like protein"/>
    <property type="match status" value="1"/>
</dbReference>
<comment type="caution">
    <text evidence="1">The sequence shown here is derived from an EMBL/GenBank/DDBJ whole genome shotgun (WGS) entry which is preliminary data.</text>
</comment>
<accession>A0A1S1RIH0</accession>
<evidence type="ECO:0000313" key="1">
    <source>
        <dbReference type="EMBL" id="OHV45032.1"/>
    </source>
</evidence>
<dbReference type="Proteomes" id="UP000179769">
    <property type="component" value="Unassembled WGS sequence"/>
</dbReference>
<sequence>MSDDASPDEEALVFEVADYGDAHHAITAYRENGVVIVDYRAADEATQRRVADICTGASLARGFSPFRLATGVYFLTTGRFPTRTERQKFRD</sequence>
<name>A0A1S1RIH0_9ACTN</name>